<keyword evidence="14" id="KW-0675">Receptor</keyword>
<dbReference type="GO" id="GO:0009279">
    <property type="term" value="C:cell outer membrane"/>
    <property type="evidence" value="ECO:0007669"/>
    <property type="project" value="UniProtKB-SubCell"/>
</dbReference>
<keyword evidence="3 8" id="KW-1134">Transmembrane beta strand</keyword>
<dbReference type="EMBL" id="AP018711">
    <property type="protein sequence ID" value="BBE34014.1"/>
    <property type="molecule type" value="Genomic_DNA"/>
</dbReference>
<comment type="subcellular location">
    <subcellularLocation>
        <location evidence="1 8">Cell outer membrane</location>
        <topology evidence="1 8">Multi-pass membrane protein</topology>
    </subcellularLocation>
</comment>
<proteinExistence type="inferred from homology"/>
<dbReference type="Gene3D" id="2.40.170.20">
    <property type="entry name" value="TonB-dependent receptor, beta-barrel domain"/>
    <property type="match status" value="1"/>
</dbReference>
<feature type="domain" description="TonB-dependent receptor plug" evidence="13">
    <location>
        <begin position="59"/>
        <end position="171"/>
    </location>
</feature>
<dbReference type="SUPFAM" id="SSF56935">
    <property type="entry name" value="Porins"/>
    <property type="match status" value="1"/>
</dbReference>
<protein>
    <submittedName>
        <fullName evidence="14 15">TonB-dependent receptor</fullName>
    </submittedName>
</protein>
<dbReference type="Pfam" id="PF07715">
    <property type="entry name" value="Plug"/>
    <property type="match status" value="1"/>
</dbReference>
<dbReference type="Proteomes" id="UP000276029">
    <property type="component" value="Unassembled WGS sequence"/>
</dbReference>
<comment type="similarity">
    <text evidence="8 9">Belongs to the TonB-dependent receptor family.</text>
</comment>
<dbReference type="Proteomes" id="UP000275727">
    <property type="component" value="Chromosome"/>
</dbReference>
<evidence type="ECO:0000313" key="15">
    <source>
        <dbReference type="EMBL" id="RKS91093.1"/>
    </source>
</evidence>
<dbReference type="Gene3D" id="2.170.130.10">
    <property type="entry name" value="TonB-dependent receptor, plug domain"/>
    <property type="match status" value="1"/>
</dbReference>
<keyword evidence="4 8" id="KW-0812">Transmembrane</keyword>
<keyword evidence="6 8" id="KW-0472">Membrane</keyword>
<evidence type="ECO:0000256" key="5">
    <source>
        <dbReference type="ARBA" id="ARBA00023077"/>
    </source>
</evidence>
<keyword evidence="11" id="KW-0732">Signal</keyword>
<dbReference type="InterPro" id="IPR037066">
    <property type="entry name" value="Plug_dom_sf"/>
</dbReference>
<evidence type="ECO:0000256" key="1">
    <source>
        <dbReference type="ARBA" id="ARBA00004571"/>
    </source>
</evidence>
<accession>A0AAD1D6B4</accession>
<dbReference type="PANTHER" id="PTHR47234:SF2">
    <property type="entry name" value="TONB-DEPENDENT RECEPTOR"/>
    <property type="match status" value="1"/>
</dbReference>
<name>A0AAD1D6B4_SPHMI</name>
<evidence type="ECO:0000313" key="14">
    <source>
        <dbReference type="EMBL" id="BBE34014.1"/>
    </source>
</evidence>
<evidence type="ECO:0000256" key="2">
    <source>
        <dbReference type="ARBA" id="ARBA00022448"/>
    </source>
</evidence>
<evidence type="ECO:0000313" key="17">
    <source>
        <dbReference type="Proteomes" id="UP000276029"/>
    </source>
</evidence>
<reference evidence="15 17" key="2">
    <citation type="submission" date="2018-10" db="EMBL/GenBank/DDBJ databases">
        <title>Genomic Encyclopedia of Type Strains, Phase IV (KMG-IV): sequencing the most valuable type-strain genomes for metagenomic binning, comparative biology and taxonomic classification.</title>
        <authorList>
            <person name="Goeker M."/>
        </authorList>
    </citation>
    <scope>NUCLEOTIDE SEQUENCE [LARGE SCALE GENOMIC DNA]</scope>
    <source>
        <strain evidence="15 17">DSM 19791</strain>
    </source>
</reference>
<evidence type="ECO:0000256" key="3">
    <source>
        <dbReference type="ARBA" id="ARBA00022452"/>
    </source>
</evidence>
<keyword evidence="7 8" id="KW-0998">Cell outer membrane</keyword>
<dbReference type="KEGG" id="smic:SmB9_16720"/>
<dbReference type="InterPro" id="IPR036942">
    <property type="entry name" value="Beta-barrel_TonB_sf"/>
</dbReference>
<organism evidence="14 16">
    <name type="scientific">Sphingosinicella microcystinivorans</name>
    <dbReference type="NCBI Taxonomy" id="335406"/>
    <lineage>
        <taxon>Bacteria</taxon>
        <taxon>Pseudomonadati</taxon>
        <taxon>Pseudomonadota</taxon>
        <taxon>Alphaproteobacteria</taxon>
        <taxon>Sphingomonadales</taxon>
        <taxon>Sphingosinicellaceae</taxon>
        <taxon>Sphingosinicella</taxon>
    </lineage>
</organism>
<sequence length="933" mass="99390">MRIEKPGIVNRAAFVSRRLSVCAAALLAGSVLSPWSAAAQEADDAEITVTATRVKTGFEAPTPVTSVSLDDLQARGTVNVADFLNEIPSFTPTTTPATTSLSSRENGNNTLDLRGVGANRTLVLINGRRHVPTATDGTVNINVVPSIALSRVEVVTGGASASWGSDAVAGVVNLIADKKLDGARFEVQQGISQRGDAQNFRIGGAVGSELAGGRGYLMLAAEYQRDKGVRAQSDRSWGRKRWGLIGNPDDTGPNDGIPAQLIAQNVNMFFANEGGLVLGGHPAIHGIRFGPGGTLLANDFGEFNDGNSQIGGDGANMGQYADISVPYSRTNIFAQGDYEVTDDVSLFFEAGWARTHAVAETVQSFAFPARINAGNPFIPTAFRTIMEDNGIAGFNLFRLNTDIGFVTADTTTETFRGLFGLKGNFSDNWSWEAYYQYGQTKFDSRQLNNLIVANFRNAIDVVEDPVTGNPVCRATLTGGAPGCQPLNLFGYGSPSQAAIDYVNGTGLLQSRLTQQVVSGTINGELFDLGAGPIAFAAGAEYRKEKVRSSADETSINGGFLIVNAQPFDGGYDTVEGFAEVAAPLIAGKPGFELLEVNGAVRVTDYSTTGSVVTWKLGANWSPVPDLRFRGTISRDIRAPNIGELFASTRLSFANVLDPVTGANTFTPIITGGNTNLDVEKADNKTFGAVYQPGWAEGLKLSVDYYDIKIKGAISSLAAQEAVNLCAKGYADACATITRDGSGTITRISTQLINVASLRTKGLDFEASYRIPESSFLSLGGRMTARVLATHVMDKEFSPNGEDVFERAGEVNPNADIALSVPHWRGSGSLNYDRGDFSGFLQTRFVGSAKYDNSFTSEDINDNKVGAQWYFNIGARLNVEVADGKSVQFFGGVNNLFDNDPPAVPLNFLSPLATNPIFYDVIGRSFFAGVRAAF</sequence>
<feature type="region of interest" description="Disordered" evidence="10">
    <location>
        <begin position="92"/>
        <end position="112"/>
    </location>
</feature>
<evidence type="ECO:0000256" key="9">
    <source>
        <dbReference type="RuleBase" id="RU003357"/>
    </source>
</evidence>
<evidence type="ECO:0000256" key="8">
    <source>
        <dbReference type="PROSITE-ProRule" id="PRU01360"/>
    </source>
</evidence>
<dbReference type="AlphaFoldDB" id="A0AAD1D6B4"/>
<dbReference type="InterPro" id="IPR000531">
    <property type="entry name" value="Beta-barrel_TonB"/>
</dbReference>
<dbReference type="InterPro" id="IPR012910">
    <property type="entry name" value="Plug_dom"/>
</dbReference>
<evidence type="ECO:0000256" key="11">
    <source>
        <dbReference type="SAM" id="SignalP"/>
    </source>
</evidence>
<evidence type="ECO:0000256" key="4">
    <source>
        <dbReference type="ARBA" id="ARBA00022692"/>
    </source>
</evidence>
<reference evidence="14 16" key="1">
    <citation type="submission" date="2018-06" db="EMBL/GenBank/DDBJ databases">
        <title>Complete Genome Sequence of the Microcystin-Degrading Bacterium Sphingosinicella microcystinivorans Strain B-9.</title>
        <authorList>
            <person name="Jin H."/>
            <person name="Nishizawa T."/>
            <person name="Guo Y."/>
            <person name="Nishizawa A."/>
            <person name="Park H."/>
            <person name="Kato H."/>
            <person name="Tsuji K."/>
            <person name="Harada K."/>
        </authorList>
    </citation>
    <scope>NUCLEOTIDE SEQUENCE [LARGE SCALE GENOMIC DNA]</scope>
    <source>
        <strain evidence="14 16">B9</strain>
    </source>
</reference>
<dbReference type="PROSITE" id="PS52016">
    <property type="entry name" value="TONB_DEPENDENT_REC_3"/>
    <property type="match status" value="1"/>
</dbReference>
<feature type="compositionally biased region" description="Low complexity" evidence="10">
    <location>
        <begin position="92"/>
        <end position="103"/>
    </location>
</feature>
<dbReference type="EMBL" id="RBWX01000007">
    <property type="protein sequence ID" value="RKS91093.1"/>
    <property type="molecule type" value="Genomic_DNA"/>
</dbReference>
<evidence type="ECO:0000259" key="12">
    <source>
        <dbReference type="Pfam" id="PF00593"/>
    </source>
</evidence>
<dbReference type="PANTHER" id="PTHR47234">
    <property type="match status" value="1"/>
</dbReference>
<dbReference type="RefSeq" id="WP_160119136.1">
    <property type="nucleotide sequence ID" value="NZ_AP018711.1"/>
</dbReference>
<evidence type="ECO:0000256" key="6">
    <source>
        <dbReference type="ARBA" id="ARBA00023136"/>
    </source>
</evidence>
<dbReference type="Pfam" id="PF00593">
    <property type="entry name" value="TonB_dep_Rec_b-barrel"/>
    <property type="match status" value="1"/>
</dbReference>
<dbReference type="InterPro" id="IPR039426">
    <property type="entry name" value="TonB-dep_rcpt-like"/>
</dbReference>
<gene>
    <name evidence="14" type="primary">btuB_4</name>
    <name evidence="15" type="ORF">DFR51_0641</name>
    <name evidence="14" type="ORF">SmB9_16720</name>
</gene>
<keyword evidence="2 8" id="KW-0813">Transport</keyword>
<keyword evidence="5 9" id="KW-0798">TonB box</keyword>
<keyword evidence="17" id="KW-1185">Reference proteome</keyword>
<feature type="signal peptide" evidence="11">
    <location>
        <begin position="1"/>
        <end position="39"/>
    </location>
</feature>
<evidence type="ECO:0000256" key="7">
    <source>
        <dbReference type="ARBA" id="ARBA00023237"/>
    </source>
</evidence>
<feature type="chain" id="PRO_5042139867" evidence="11">
    <location>
        <begin position="40"/>
        <end position="933"/>
    </location>
</feature>
<feature type="domain" description="TonB-dependent receptor-like beta-barrel" evidence="12">
    <location>
        <begin position="403"/>
        <end position="895"/>
    </location>
</feature>
<evidence type="ECO:0000256" key="10">
    <source>
        <dbReference type="SAM" id="MobiDB-lite"/>
    </source>
</evidence>
<evidence type="ECO:0000259" key="13">
    <source>
        <dbReference type="Pfam" id="PF07715"/>
    </source>
</evidence>
<evidence type="ECO:0000313" key="16">
    <source>
        <dbReference type="Proteomes" id="UP000275727"/>
    </source>
</evidence>